<dbReference type="Gene3D" id="3.40.50.970">
    <property type="match status" value="1"/>
</dbReference>
<feature type="domain" description="Transketolase-like pyrimidine-binding" evidence="4">
    <location>
        <begin position="14"/>
        <end position="180"/>
    </location>
</feature>
<dbReference type="Pfam" id="PF02780">
    <property type="entry name" value="Transketolase_C"/>
    <property type="match status" value="1"/>
</dbReference>
<proteinExistence type="inferred from homology"/>
<dbReference type="InterPro" id="IPR051157">
    <property type="entry name" value="PDH/Transketolase"/>
</dbReference>
<sequence>MSVKSTFNFDQMLSNAREAYGEELTRMADEGLDFVFTYTDNVAPSSSAGQLLKKYPERCFNFGIAEPDQVGASAGLALSGEVVYSQVFGPFLSLRAADQIHTDIAYNDVNVRLIGTHAGVTAAGGPTHNCIADLALYHAIPNLTVVVPADAAQCCKVIRQSLTFKGPMVIRIDRGGSPNVYADNDYDFQIGKAIETLPGNDLTIISAGSSVYWSLMGAKILKEKHGINARVIDMHTVKPLDVDMILKCARETGNIFTVEEHSINGGLGGSVAEVLCEAGFSGKFKRIGLPDKFAVLGDPDEIYKHYGMDPDGIAKTVSEVMSKPKTL</sequence>
<reference evidence="5 6" key="1">
    <citation type="submission" date="2016-11" db="EMBL/GenBank/DDBJ databases">
        <authorList>
            <person name="Jaros S."/>
            <person name="Januszkiewicz K."/>
            <person name="Wedrychowicz H."/>
        </authorList>
    </citation>
    <scope>NUCLEOTIDE SEQUENCE [LARGE SCALE GENOMIC DNA]</scope>
    <source>
        <strain evidence="5 6">DSM 10068</strain>
    </source>
</reference>
<comment type="cofactor">
    <cofactor evidence="1">
        <name>thiamine diphosphate</name>
        <dbReference type="ChEBI" id="CHEBI:58937"/>
    </cofactor>
</comment>
<dbReference type="AlphaFoldDB" id="A0A1M5YKX7"/>
<keyword evidence="3" id="KW-0786">Thiamine pyrophosphate</keyword>
<dbReference type="SUPFAM" id="SSF52922">
    <property type="entry name" value="TK C-terminal domain-like"/>
    <property type="match status" value="1"/>
</dbReference>
<dbReference type="FunFam" id="3.40.50.970:FF:000129">
    <property type="entry name" value="Transketolase"/>
    <property type="match status" value="1"/>
</dbReference>
<accession>A0A1M5YKX7</accession>
<dbReference type="InterPro" id="IPR005475">
    <property type="entry name" value="Transketolase-like_Pyr-bd"/>
</dbReference>
<protein>
    <submittedName>
        <fullName evidence="5">Transketolase</fullName>
    </submittedName>
</protein>
<evidence type="ECO:0000256" key="1">
    <source>
        <dbReference type="ARBA" id="ARBA00001964"/>
    </source>
</evidence>
<dbReference type="Gene3D" id="3.40.50.920">
    <property type="match status" value="1"/>
</dbReference>
<dbReference type="Pfam" id="PF02779">
    <property type="entry name" value="Transket_pyr"/>
    <property type="match status" value="1"/>
</dbReference>
<dbReference type="OrthoDB" id="8732661at2"/>
<gene>
    <name evidence="5" type="ORF">SAMN02745823_02610</name>
</gene>
<dbReference type="SMART" id="SM00861">
    <property type="entry name" value="Transket_pyr"/>
    <property type="match status" value="1"/>
</dbReference>
<dbReference type="CDD" id="cd07033">
    <property type="entry name" value="TPP_PYR_DXS_TK_like"/>
    <property type="match status" value="1"/>
</dbReference>
<dbReference type="STRING" id="1123282.SAMN02745823_02610"/>
<dbReference type="InterPro" id="IPR033248">
    <property type="entry name" value="Transketolase_C"/>
</dbReference>
<organism evidence="5 6">
    <name type="scientific">Sporobacter termitidis DSM 10068</name>
    <dbReference type="NCBI Taxonomy" id="1123282"/>
    <lineage>
        <taxon>Bacteria</taxon>
        <taxon>Bacillati</taxon>
        <taxon>Bacillota</taxon>
        <taxon>Clostridia</taxon>
        <taxon>Eubacteriales</taxon>
        <taxon>Oscillospiraceae</taxon>
        <taxon>Sporobacter</taxon>
    </lineage>
</organism>
<name>A0A1M5YKX7_9FIRM</name>
<dbReference type="PANTHER" id="PTHR43825:SF1">
    <property type="entry name" value="TRANSKETOLASE-LIKE PYRIMIDINE-BINDING DOMAIN-CONTAINING PROTEIN"/>
    <property type="match status" value="1"/>
</dbReference>
<dbReference type="Proteomes" id="UP000183995">
    <property type="component" value="Unassembled WGS sequence"/>
</dbReference>
<keyword evidence="6" id="KW-1185">Reference proteome</keyword>
<evidence type="ECO:0000256" key="2">
    <source>
        <dbReference type="ARBA" id="ARBA00007131"/>
    </source>
</evidence>
<dbReference type="InterPro" id="IPR009014">
    <property type="entry name" value="Transketo_C/PFOR_II"/>
</dbReference>
<evidence type="ECO:0000313" key="5">
    <source>
        <dbReference type="EMBL" id="SHI12715.1"/>
    </source>
</evidence>
<dbReference type="PANTHER" id="PTHR43825">
    <property type="entry name" value="PYRUVATE DEHYDROGENASE E1 COMPONENT"/>
    <property type="match status" value="1"/>
</dbReference>
<evidence type="ECO:0000313" key="6">
    <source>
        <dbReference type="Proteomes" id="UP000183995"/>
    </source>
</evidence>
<dbReference type="EMBL" id="FQXV01000009">
    <property type="protein sequence ID" value="SHI12715.1"/>
    <property type="molecule type" value="Genomic_DNA"/>
</dbReference>
<evidence type="ECO:0000259" key="4">
    <source>
        <dbReference type="SMART" id="SM00861"/>
    </source>
</evidence>
<dbReference type="SUPFAM" id="SSF52518">
    <property type="entry name" value="Thiamin diphosphate-binding fold (THDP-binding)"/>
    <property type="match status" value="1"/>
</dbReference>
<comment type="similarity">
    <text evidence="2">Belongs to the transketolase family.</text>
</comment>
<dbReference type="RefSeq" id="WP_073079716.1">
    <property type="nucleotide sequence ID" value="NZ_FQXV01000009.1"/>
</dbReference>
<dbReference type="InterPro" id="IPR029061">
    <property type="entry name" value="THDP-binding"/>
</dbReference>
<evidence type="ECO:0000256" key="3">
    <source>
        <dbReference type="ARBA" id="ARBA00023052"/>
    </source>
</evidence>